<sequence length="111" mass="11725">MKIYYVAPLGMLASIFVAAPAHADTTQFLADVQNAGFTDGSFGATGLAEMGAAVCAQMDQGMDPVAVAQQMYADTPVNFTQDETDHFVAIAIRDLCPQHIAQVARDAQEGT</sequence>
<reference evidence="3 4" key="2">
    <citation type="journal article" date="2012" name="Nucleic Acids Res.">
        <title>Massive gene acquisitions in Mycobacterium indicus pranii provide a perspective on mycobacterial evolution.</title>
        <authorList>
            <person name="Saini V."/>
            <person name="Raghuvanshi S."/>
            <person name="Khurana J.P."/>
            <person name="Ahmed N."/>
            <person name="Hasnain S.E."/>
            <person name="Tyagi A.K."/>
            <person name="Tyagi A.K."/>
        </authorList>
    </citation>
    <scope>NUCLEOTIDE SEQUENCE [LARGE SCALE GENOMIC DNA]</scope>
    <source>
        <strain evidence="4">DSM 45239 / MTCC 9506</strain>
    </source>
</reference>
<evidence type="ECO:0000256" key="1">
    <source>
        <dbReference type="SAM" id="SignalP"/>
    </source>
</evidence>
<evidence type="ECO:0000313" key="4">
    <source>
        <dbReference type="Proteomes" id="UP000007329"/>
    </source>
</evidence>
<dbReference type="InterPro" id="IPR007969">
    <property type="entry name" value="DUF732"/>
</dbReference>
<keyword evidence="1" id="KW-0732">Signal</keyword>
<organism evidence="3 4">
    <name type="scientific">Mycobacterium indicus pranii (strain DSM 45239 / MTCC 9506)</name>
    <dbReference type="NCBI Taxonomy" id="1232724"/>
    <lineage>
        <taxon>Bacteria</taxon>
        <taxon>Bacillati</taxon>
        <taxon>Actinomycetota</taxon>
        <taxon>Actinomycetes</taxon>
        <taxon>Mycobacteriales</taxon>
        <taxon>Mycobacteriaceae</taxon>
        <taxon>Mycobacterium</taxon>
        <taxon>Mycobacterium avium complex (MAC)</taxon>
    </lineage>
</organism>
<evidence type="ECO:0000313" key="3">
    <source>
        <dbReference type="EMBL" id="AFS16099.1"/>
    </source>
</evidence>
<gene>
    <name evidence="3" type="ORF">MIP_06093</name>
</gene>
<dbReference type="AlphaFoldDB" id="J9WFR2"/>
<accession>J9WFR2</accession>
<proteinExistence type="predicted"/>
<dbReference type="PATRIC" id="fig|1232724.3.peg.4140"/>
<feature type="domain" description="DUF732" evidence="2">
    <location>
        <begin position="26"/>
        <end position="98"/>
    </location>
</feature>
<dbReference type="Pfam" id="PF05305">
    <property type="entry name" value="DUF732"/>
    <property type="match status" value="1"/>
</dbReference>
<reference evidence="3 4" key="1">
    <citation type="journal article" date="2007" name="PLoS ONE">
        <title>Molecular analysis of a leprosy immunotherapeutic bacillus provides insights into Mycobacterium evolution.</title>
        <authorList>
            <person name="Ahmed N."/>
            <person name="Saini V."/>
            <person name="Raghuvanshi S."/>
            <person name="Khurana J.P."/>
            <person name="Tyagi A.K."/>
            <person name="Tyagi A.K."/>
            <person name="Hasnain S.E."/>
        </authorList>
    </citation>
    <scope>NUCLEOTIDE SEQUENCE [LARGE SCALE GENOMIC DNA]</scope>
    <source>
        <strain evidence="3">MTCC 9506</strain>
    </source>
</reference>
<dbReference type="RefSeq" id="WP_014942794.1">
    <property type="nucleotide sequence ID" value="NC_018612.1"/>
</dbReference>
<feature type="signal peptide" evidence="1">
    <location>
        <begin position="1"/>
        <end position="23"/>
    </location>
</feature>
<dbReference type="Proteomes" id="UP000007329">
    <property type="component" value="Chromosome"/>
</dbReference>
<evidence type="ECO:0000259" key="2">
    <source>
        <dbReference type="Pfam" id="PF05305"/>
    </source>
</evidence>
<protein>
    <recommendedName>
        <fullName evidence="2">DUF732 domain-containing protein</fullName>
    </recommendedName>
</protein>
<name>J9WFR2_MYCIP</name>
<dbReference type="HOGENOM" id="CLU_2155551_0_0_11"/>
<dbReference type="EMBL" id="CP002275">
    <property type="protein sequence ID" value="AFS16099.1"/>
    <property type="molecule type" value="Genomic_DNA"/>
</dbReference>
<feature type="chain" id="PRO_5003828393" description="DUF732 domain-containing protein" evidence="1">
    <location>
        <begin position="24"/>
        <end position="111"/>
    </location>
</feature>
<dbReference type="KEGG" id="mid:MIP_06093"/>